<comment type="caution">
    <text evidence="5">The sequence shown here is derived from an EMBL/GenBank/DDBJ whole genome shotgun (WGS) entry which is preliminary data.</text>
</comment>
<evidence type="ECO:0000313" key="5">
    <source>
        <dbReference type="EMBL" id="PWA05791.1"/>
    </source>
</evidence>
<reference evidence="5 6" key="1">
    <citation type="submission" date="2018-04" db="EMBL/GenBank/DDBJ databases">
        <title>Camelliibacillus theae gen. nov., sp. nov., isolated from Pu'er tea.</title>
        <authorList>
            <person name="Niu L."/>
        </authorList>
    </citation>
    <scope>NUCLEOTIDE SEQUENCE [LARGE SCALE GENOMIC DNA]</scope>
    <source>
        <strain evidence="5 6">T8</strain>
    </source>
</reference>
<dbReference type="InterPro" id="IPR001647">
    <property type="entry name" value="HTH_TetR"/>
</dbReference>
<dbReference type="PRINTS" id="PR00455">
    <property type="entry name" value="HTHTETR"/>
</dbReference>
<accession>A0A2U1JKU3</accession>
<protein>
    <recommendedName>
        <fullName evidence="4">HTH tetR-type domain-containing protein</fullName>
    </recommendedName>
</protein>
<keyword evidence="6" id="KW-1185">Reference proteome</keyword>
<dbReference type="PANTHER" id="PTHR43479:SF11">
    <property type="entry name" value="ACREF_ENVCD OPERON REPRESSOR-RELATED"/>
    <property type="match status" value="1"/>
</dbReference>
<organism evidence="5 6">
    <name type="scientific">Pueribacillus theae</name>
    <dbReference type="NCBI Taxonomy" id="2171751"/>
    <lineage>
        <taxon>Bacteria</taxon>
        <taxon>Bacillati</taxon>
        <taxon>Bacillota</taxon>
        <taxon>Bacilli</taxon>
        <taxon>Bacillales</taxon>
        <taxon>Bacillaceae</taxon>
        <taxon>Pueribacillus</taxon>
    </lineage>
</organism>
<dbReference type="InterPro" id="IPR050624">
    <property type="entry name" value="HTH-type_Tx_Regulator"/>
</dbReference>
<dbReference type="Gene3D" id="1.10.357.10">
    <property type="entry name" value="Tetracycline Repressor, domain 2"/>
    <property type="match status" value="1"/>
</dbReference>
<evidence type="ECO:0000256" key="1">
    <source>
        <dbReference type="ARBA" id="ARBA00022491"/>
    </source>
</evidence>
<keyword evidence="2 3" id="KW-0238">DNA-binding</keyword>
<dbReference type="Proteomes" id="UP000245998">
    <property type="component" value="Unassembled WGS sequence"/>
</dbReference>
<dbReference type="GO" id="GO:0003677">
    <property type="term" value="F:DNA binding"/>
    <property type="evidence" value="ECO:0007669"/>
    <property type="project" value="UniProtKB-UniRule"/>
</dbReference>
<dbReference type="Pfam" id="PF00440">
    <property type="entry name" value="TetR_N"/>
    <property type="match status" value="1"/>
</dbReference>
<sequence>MDFIDKFSEDTKPKDVSERIYQNRMNQKREIIKAAFNLFAQQGYYETTLEAIAKEVGMTRAALYRYFSSKNELLFQCHKVVYEYSIDKLSQLKTIQNPPTRLSRMLEAHILLFLEDFPFSSPTLMSIRSFPSEFKNQIIKFRKKIEEPYLQCLQDWRREFPEQLKNIDNKILINTLFSAANAVPKWWDGKSEPQLVAKQVVSILVDGIQKRE</sequence>
<evidence type="ECO:0000259" key="4">
    <source>
        <dbReference type="PROSITE" id="PS50977"/>
    </source>
</evidence>
<proteinExistence type="predicted"/>
<evidence type="ECO:0000313" key="6">
    <source>
        <dbReference type="Proteomes" id="UP000245998"/>
    </source>
</evidence>
<dbReference type="PROSITE" id="PS50977">
    <property type="entry name" value="HTH_TETR_2"/>
    <property type="match status" value="1"/>
</dbReference>
<dbReference type="RefSeq" id="WP_116556244.1">
    <property type="nucleotide sequence ID" value="NZ_QCZG01000064.1"/>
</dbReference>
<dbReference type="InterPro" id="IPR009057">
    <property type="entry name" value="Homeodomain-like_sf"/>
</dbReference>
<dbReference type="OrthoDB" id="2373640at2"/>
<dbReference type="Pfam" id="PF17932">
    <property type="entry name" value="TetR_C_24"/>
    <property type="match status" value="1"/>
</dbReference>
<dbReference type="InterPro" id="IPR041490">
    <property type="entry name" value="KstR2_TetR_C"/>
</dbReference>
<name>A0A2U1JKU3_9BACI</name>
<dbReference type="AlphaFoldDB" id="A0A2U1JKU3"/>
<keyword evidence="1" id="KW-0678">Repressor</keyword>
<feature type="domain" description="HTH tetR-type" evidence="4">
    <location>
        <begin position="25"/>
        <end position="85"/>
    </location>
</feature>
<feature type="DNA-binding region" description="H-T-H motif" evidence="3">
    <location>
        <begin position="48"/>
        <end position="67"/>
    </location>
</feature>
<dbReference type="EMBL" id="QCZG01000064">
    <property type="protein sequence ID" value="PWA05791.1"/>
    <property type="molecule type" value="Genomic_DNA"/>
</dbReference>
<evidence type="ECO:0000256" key="3">
    <source>
        <dbReference type="PROSITE-ProRule" id="PRU00335"/>
    </source>
</evidence>
<evidence type="ECO:0000256" key="2">
    <source>
        <dbReference type="ARBA" id="ARBA00023125"/>
    </source>
</evidence>
<gene>
    <name evidence="5" type="ORF">DCC39_17840</name>
</gene>
<dbReference type="PANTHER" id="PTHR43479">
    <property type="entry name" value="ACREF/ENVCD OPERON REPRESSOR-RELATED"/>
    <property type="match status" value="1"/>
</dbReference>
<dbReference type="SUPFAM" id="SSF46689">
    <property type="entry name" value="Homeodomain-like"/>
    <property type="match status" value="1"/>
</dbReference>
<dbReference type="Gene3D" id="1.10.10.60">
    <property type="entry name" value="Homeodomain-like"/>
    <property type="match status" value="1"/>
</dbReference>